<dbReference type="EMBL" id="BAAFZP010000002">
    <property type="protein sequence ID" value="GAB1584563.1"/>
    <property type="molecule type" value="Genomic_DNA"/>
</dbReference>
<feature type="region of interest" description="Disordered" evidence="1">
    <location>
        <begin position="128"/>
        <end position="154"/>
    </location>
</feature>
<proteinExistence type="predicted"/>
<organism evidence="2 3">
    <name type="scientific">Phyllobacterium phragmitis</name>
    <dbReference type="NCBI Taxonomy" id="2670329"/>
    <lineage>
        <taxon>Bacteria</taxon>
        <taxon>Pseudomonadati</taxon>
        <taxon>Pseudomonadota</taxon>
        <taxon>Alphaproteobacteria</taxon>
        <taxon>Hyphomicrobiales</taxon>
        <taxon>Phyllobacteriaceae</taxon>
        <taxon>Phyllobacterium</taxon>
    </lineage>
</organism>
<evidence type="ECO:0000313" key="3">
    <source>
        <dbReference type="Proteomes" id="UP001628091"/>
    </source>
</evidence>
<name>A0ABQ0H6K1_9HYPH</name>
<evidence type="ECO:0000313" key="2">
    <source>
        <dbReference type="EMBL" id="GAB1584563.1"/>
    </source>
</evidence>
<keyword evidence="3" id="KW-1185">Reference proteome</keyword>
<dbReference type="Proteomes" id="UP001628091">
    <property type="component" value="Unassembled WGS sequence"/>
</dbReference>
<protein>
    <submittedName>
        <fullName evidence="2">Uncharacterized protein</fullName>
    </submittedName>
</protein>
<accession>A0ABQ0H6K1</accession>
<sequence>MSRGMAANMQQTLSDAVGQRVRQTFELLEARYAGELSEAKRDMLLANCLYGLTSVIHANDTPEDHLAAIRSYLEQIIPTERAARALKATPASDDNWLVSALERIEAIGKKHGHALLARGAGGGKAIPFTNRDTSAAGSAEPAVQSNAVEEALTR</sequence>
<comment type="caution">
    <text evidence="2">The sequence shown here is derived from an EMBL/GenBank/DDBJ whole genome shotgun (WGS) entry which is preliminary data.</text>
</comment>
<gene>
    <name evidence="2" type="ORF">PPNSA23_45060</name>
</gene>
<reference evidence="2 3" key="1">
    <citation type="submission" date="2024-10" db="EMBL/GenBank/DDBJ databases">
        <title>Isolation, draft genome sequencing and identification of Phyllobacterium sp. NSA23, isolated from leaf soil.</title>
        <authorList>
            <person name="Akita H."/>
        </authorList>
    </citation>
    <scope>NUCLEOTIDE SEQUENCE [LARGE SCALE GENOMIC DNA]</scope>
    <source>
        <strain evidence="2 3">NSA23</strain>
    </source>
</reference>
<evidence type="ECO:0000256" key="1">
    <source>
        <dbReference type="SAM" id="MobiDB-lite"/>
    </source>
</evidence>